<dbReference type="Proteomes" id="UP000779507">
    <property type="component" value="Unassembled WGS sequence"/>
</dbReference>
<evidence type="ECO:0000256" key="1">
    <source>
        <dbReference type="SAM" id="Phobius"/>
    </source>
</evidence>
<feature type="transmembrane region" description="Helical" evidence="1">
    <location>
        <begin position="340"/>
        <end position="362"/>
    </location>
</feature>
<feature type="transmembrane region" description="Helical" evidence="1">
    <location>
        <begin position="210"/>
        <end position="235"/>
    </location>
</feature>
<feature type="transmembrane region" description="Helical" evidence="1">
    <location>
        <begin position="256"/>
        <end position="277"/>
    </location>
</feature>
<feature type="transmembrane region" description="Helical" evidence="1">
    <location>
        <begin position="104"/>
        <end position="127"/>
    </location>
</feature>
<feature type="transmembrane region" description="Helical" evidence="1">
    <location>
        <begin position="176"/>
        <end position="195"/>
    </location>
</feature>
<sequence length="436" mass="45796">MKIALALVLNVALLAGLLPWLRRQWRGSGSAWRAALAAGLGARLLVGALRDGHPVSDAGYVQHLGQLLTAQLWASPAAGWQSLAGDAVQFAGERVVYYGMSNTLFLAKVLAVLNLASLGVAGLNAGYLSLFSFVGCWQLARALARGFPAAPAGAGLVGLVLWPSVAYWAAGLNKEAALLGSGAWLLALTLDWLYAPAAAGPGRLPLGRGLAMLALGLLCFNMRYFFAVPLLEGMLGLALVQKLRRRGWVRGRGAQALVLAALLAAGVAVAPEVSVVFRLNKFTSQVLRIYDHDLLMSAGRPHFEYADLRPTPASFLAHAPLAALNTFTRPWLGESAEPQYVAAGLENALLLALGALALGALARGRGGRLPFALAVVLLGYCLLLAVLVGLSTPNLGTLSRYRSILLPFWVLLLLQNDYAAAALRRLGLGAPAGPPA</sequence>
<name>A0ABX2FLP4_9BACT</name>
<evidence type="ECO:0000313" key="3">
    <source>
        <dbReference type="Proteomes" id="UP000779507"/>
    </source>
</evidence>
<evidence type="ECO:0000313" key="2">
    <source>
        <dbReference type="EMBL" id="NRT17857.1"/>
    </source>
</evidence>
<comment type="caution">
    <text evidence="2">The sequence shown here is derived from an EMBL/GenBank/DDBJ whole genome shotgun (WGS) entry which is preliminary data.</text>
</comment>
<proteinExistence type="predicted"/>
<dbReference type="RefSeq" id="WP_173808622.1">
    <property type="nucleotide sequence ID" value="NZ_JABSNP010000002.1"/>
</dbReference>
<organism evidence="2 3">
    <name type="scientific">Hymenobacter caeli</name>
    <dbReference type="NCBI Taxonomy" id="2735894"/>
    <lineage>
        <taxon>Bacteria</taxon>
        <taxon>Pseudomonadati</taxon>
        <taxon>Bacteroidota</taxon>
        <taxon>Cytophagia</taxon>
        <taxon>Cytophagales</taxon>
        <taxon>Hymenobacteraceae</taxon>
        <taxon>Hymenobacter</taxon>
    </lineage>
</organism>
<keyword evidence="1" id="KW-0472">Membrane</keyword>
<reference evidence="2 3" key="1">
    <citation type="submission" date="2020-05" db="EMBL/GenBank/DDBJ databases">
        <title>Genomic Encyclopedia of Type Strains, Phase IV (KMG-V): Genome sequencing to study the core and pangenomes of soil and plant-associated prokaryotes.</title>
        <authorList>
            <person name="Whitman W."/>
        </authorList>
    </citation>
    <scope>NUCLEOTIDE SEQUENCE [LARGE SCALE GENOMIC DNA]</scope>
    <source>
        <strain evidence="2 3">9A</strain>
    </source>
</reference>
<evidence type="ECO:0008006" key="4">
    <source>
        <dbReference type="Google" id="ProtNLM"/>
    </source>
</evidence>
<keyword evidence="1" id="KW-1133">Transmembrane helix</keyword>
<dbReference type="EMBL" id="JABSNP010000002">
    <property type="protein sequence ID" value="NRT17857.1"/>
    <property type="molecule type" value="Genomic_DNA"/>
</dbReference>
<keyword evidence="3" id="KW-1185">Reference proteome</keyword>
<gene>
    <name evidence="2" type="ORF">HNP98_000664</name>
</gene>
<accession>A0ABX2FLP4</accession>
<feature type="transmembrane region" description="Helical" evidence="1">
    <location>
        <begin position="147"/>
        <end position="169"/>
    </location>
</feature>
<protein>
    <recommendedName>
        <fullName evidence="4">Glycosyltransferase RgtA/B/C/D-like domain-containing protein</fullName>
    </recommendedName>
</protein>
<keyword evidence="1" id="KW-0812">Transmembrane</keyword>
<feature type="transmembrane region" description="Helical" evidence="1">
    <location>
        <begin position="369"/>
        <end position="392"/>
    </location>
</feature>